<dbReference type="PANTHER" id="PTHR10948:SF23">
    <property type="entry name" value="TRANSPOSASE INSI FOR INSERTION SEQUENCE ELEMENT IS30A-RELATED"/>
    <property type="match status" value="1"/>
</dbReference>
<reference evidence="5" key="1">
    <citation type="submission" date="2017-09" db="EMBL/GenBank/DDBJ databases">
        <title>Depth-based differentiation of microbial function through sediment-hosted aquifers and enrichment of novel symbionts in the deep terrestrial subsurface.</title>
        <authorList>
            <person name="Probst A.J."/>
            <person name="Ladd B."/>
            <person name="Jarett J.K."/>
            <person name="Geller-Mcgrath D.E."/>
            <person name="Sieber C.M.K."/>
            <person name="Emerson J.B."/>
            <person name="Anantharaman K."/>
            <person name="Thomas B.C."/>
            <person name="Malmstrom R."/>
            <person name="Stieglmeier M."/>
            <person name="Klingl A."/>
            <person name="Woyke T."/>
            <person name="Ryan C.M."/>
            <person name="Banfield J.F."/>
        </authorList>
    </citation>
    <scope>NUCLEOTIDE SEQUENCE [LARGE SCALE GENOMIC DNA]</scope>
</reference>
<dbReference type="EMBL" id="PFLC01000026">
    <property type="protein sequence ID" value="PIY62850.1"/>
    <property type="molecule type" value="Genomic_DNA"/>
</dbReference>
<evidence type="ECO:0000313" key="5">
    <source>
        <dbReference type="Proteomes" id="UP000230973"/>
    </source>
</evidence>
<dbReference type="AlphaFoldDB" id="A0A2M7QB84"/>
<dbReference type="NCBIfam" id="NF033563">
    <property type="entry name" value="transpos_IS30"/>
    <property type="match status" value="1"/>
</dbReference>
<feature type="region of interest" description="Disordered" evidence="2">
    <location>
        <begin position="271"/>
        <end position="334"/>
    </location>
</feature>
<accession>A0A2M7QB84</accession>
<comment type="caution">
    <text evidence="4">The sequence shown here is derived from an EMBL/GenBank/DDBJ whole genome shotgun (WGS) entry which is preliminary data.</text>
</comment>
<name>A0A2M7QB84_9BACT</name>
<feature type="compositionally biased region" description="Basic and acidic residues" evidence="2">
    <location>
        <begin position="285"/>
        <end position="311"/>
    </location>
</feature>
<sequence length="334" mass="38096">MQTKTHLTFPERERIEFHRRLGRGVREIGRRLRRDHGVISRELRRDGKEGARYTARTAAAAEARRRGRRSGRKLERDPRLHEHVIRELRGGRSPDVMSGRMKLLPVPGLRGKTVSRESICRYVYGGEGRHGGLFRLLPCRRARRQKRGTGRSRQRSRIQERISIHARPEEVMGRMAFGHWESDTVICPRRGAVLSVQVERASRLPRFHRAPAKTAEDTERAIRRSVESLPSGAFRTMAFDDGTGGGEAYGHTGRVRHIHPLPRRLRLVAEGGGRERQPHHQALPSKDERSLRPVRQRDPRDPGEDRRHASEASRIPYAQRGGPTIPTRGGALLA</sequence>
<protein>
    <recommendedName>
        <fullName evidence="3">Transposase IS30-like HTH domain-containing protein</fullName>
    </recommendedName>
</protein>
<dbReference type="Proteomes" id="UP000230973">
    <property type="component" value="Unassembled WGS sequence"/>
</dbReference>
<dbReference type="InterPro" id="IPR053392">
    <property type="entry name" value="Transposase_IS30-like"/>
</dbReference>
<dbReference type="InterPro" id="IPR051917">
    <property type="entry name" value="Transposase-Integrase"/>
</dbReference>
<organism evidence="4 5">
    <name type="scientific">Candidatus Uhrbacteria bacterium CG_4_10_14_0_8_um_filter_58_22</name>
    <dbReference type="NCBI Taxonomy" id="1975029"/>
    <lineage>
        <taxon>Bacteria</taxon>
        <taxon>Candidatus Uhriibacteriota</taxon>
    </lineage>
</organism>
<dbReference type="InterPro" id="IPR025246">
    <property type="entry name" value="IS30-like_HTH"/>
</dbReference>
<dbReference type="GO" id="GO:0005829">
    <property type="term" value="C:cytosol"/>
    <property type="evidence" value="ECO:0007669"/>
    <property type="project" value="TreeGrafter"/>
</dbReference>
<evidence type="ECO:0000256" key="1">
    <source>
        <dbReference type="ARBA" id="ARBA00023172"/>
    </source>
</evidence>
<dbReference type="Pfam" id="PF13936">
    <property type="entry name" value="HTH_38"/>
    <property type="match status" value="1"/>
</dbReference>
<feature type="domain" description="Transposase IS30-like HTH" evidence="3">
    <location>
        <begin position="5"/>
        <end position="45"/>
    </location>
</feature>
<evidence type="ECO:0000256" key="2">
    <source>
        <dbReference type="SAM" id="MobiDB-lite"/>
    </source>
</evidence>
<evidence type="ECO:0000313" key="4">
    <source>
        <dbReference type="EMBL" id="PIY62850.1"/>
    </source>
</evidence>
<dbReference type="GO" id="GO:0006310">
    <property type="term" value="P:DNA recombination"/>
    <property type="evidence" value="ECO:0007669"/>
    <property type="project" value="UniProtKB-KW"/>
</dbReference>
<keyword evidence="1" id="KW-0233">DNA recombination</keyword>
<dbReference type="GO" id="GO:0004803">
    <property type="term" value="F:transposase activity"/>
    <property type="evidence" value="ECO:0007669"/>
    <property type="project" value="TreeGrafter"/>
</dbReference>
<evidence type="ECO:0000259" key="3">
    <source>
        <dbReference type="Pfam" id="PF13936"/>
    </source>
</evidence>
<dbReference type="GO" id="GO:0032196">
    <property type="term" value="P:transposition"/>
    <property type="evidence" value="ECO:0007669"/>
    <property type="project" value="TreeGrafter"/>
</dbReference>
<gene>
    <name evidence="4" type="ORF">COY93_01930</name>
</gene>
<dbReference type="PANTHER" id="PTHR10948">
    <property type="entry name" value="TRANSPOSASE"/>
    <property type="match status" value="1"/>
</dbReference>
<proteinExistence type="predicted"/>